<evidence type="ECO:0000313" key="4">
    <source>
        <dbReference type="EMBL" id="KZN84272.1"/>
    </source>
</evidence>
<evidence type="ECO:0000256" key="1">
    <source>
        <dbReference type="ARBA" id="ARBA00014108"/>
    </source>
</evidence>
<reference evidence="4" key="1">
    <citation type="journal article" date="2014" name="Genome Announc.">
        <title>Complete sequencing and chromosome-scale genome assembly of the industrial progenitor strain P2niaD18 from the penicillin producer Penicillium chrysogenum.</title>
        <authorList>
            <person name="Specht T."/>
            <person name="Dahlmann T.A."/>
            <person name="Zadra I."/>
            <person name="Kurnsteiner H."/>
            <person name="Kuck U."/>
        </authorList>
    </citation>
    <scope>NUCLEOTIDE SEQUENCE [LARGE SCALE GENOMIC DNA]</scope>
    <source>
        <strain evidence="4">P2niaD18</strain>
    </source>
</reference>
<dbReference type="AlphaFoldDB" id="A0A167Q462"/>
<feature type="compositionally biased region" description="Basic and acidic residues" evidence="3">
    <location>
        <begin position="32"/>
        <end position="122"/>
    </location>
</feature>
<dbReference type="EMBL" id="CM002801">
    <property type="protein sequence ID" value="KZN84272.1"/>
    <property type="molecule type" value="Genomic_DNA"/>
</dbReference>
<dbReference type="PANTHER" id="PTHR13042">
    <property type="entry name" value="UBIQUITIN-LIKE PROTEIN 5"/>
    <property type="match status" value="1"/>
</dbReference>
<name>A0A167Q462_PENCH</name>
<feature type="region of interest" description="Disordered" evidence="3">
    <location>
        <begin position="26"/>
        <end position="138"/>
    </location>
</feature>
<dbReference type="InterPro" id="IPR039732">
    <property type="entry name" value="Hub1/Ubl5"/>
</dbReference>
<organism evidence="4">
    <name type="scientific">Penicillium chrysogenum</name>
    <name type="common">Penicillium notatum</name>
    <dbReference type="NCBI Taxonomy" id="5076"/>
    <lineage>
        <taxon>Eukaryota</taxon>
        <taxon>Fungi</taxon>
        <taxon>Dikarya</taxon>
        <taxon>Ascomycota</taxon>
        <taxon>Pezizomycotina</taxon>
        <taxon>Eurotiomycetes</taxon>
        <taxon>Eurotiomycetidae</taxon>
        <taxon>Eurotiales</taxon>
        <taxon>Aspergillaceae</taxon>
        <taxon>Penicillium</taxon>
        <taxon>Penicillium chrysogenum species complex</taxon>
    </lineage>
</organism>
<proteinExistence type="predicted"/>
<protein>
    <recommendedName>
        <fullName evidence="1">Ubiquitin-like modifier HUB1</fullName>
    </recommendedName>
</protein>
<dbReference type="Gene3D" id="3.10.20.90">
    <property type="entry name" value="Phosphatidylinositol 3-kinase Catalytic Subunit, Chain A, domain 1"/>
    <property type="match status" value="1"/>
</dbReference>
<dbReference type="FunFam" id="3.10.20.90:FF:000268">
    <property type="entry name" value="Ubiquitin-like modifier HUB1"/>
    <property type="match status" value="1"/>
</dbReference>
<sequence length="216" mass="24848">MVTCLPASFRLHLGLSGTHATSSFLHSTVMGDRSRSRSPRLRENADRERPRKTGGFRWKDKSRTDDSRGDDRRLERGYRDRPRSPRRDREGDRYGDRPRDDRDRGRQRDDRDAPREDQEKKPKKEKKEKKPAVPQSSEPMIVVHVNDRLGTKAAIPCLASDPIKLFKAQVAARIGREPHEILLKRQGERPFKDQLTLEDYGVSNGVQLDLEVGTGE</sequence>
<accession>A0A167Q462</accession>
<gene>
    <name evidence="4" type="ORF">EN45_113920</name>
</gene>
<dbReference type="InterPro" id="IPR029071">
    <property type="entry name" value="Ubiquitin-like_domsf"/>
</dbReference>
<evidence type="ECO:0000256" key="2">
    <source>
        <dbReference type="ARBA" id="ARBA00022786"/>
    </source>
</evidence>
<dbReference type="Proteomes" id="UP000076449">
    <property type="component" value="Chromosome IV"/>
</dbReference>
<keyword evidence="2" id="KW-0833">Ubl conjugation pathway</keyword>
<evidence type="ECO:0000256" key="3">
    <source>
        <dbReference type="SAM" id="MobiDB-lite"/>
    </source>
</evidence>
<dbReference type="SUPFAM" id="SSF54236">
    <property type="entry name" value="Ubiquitin-like"/>
    <property type="match status" value="1"/>
</dbReference>